<proteinExistence type="predicted"/>
<sequence>MSLVIIKLAGILFWHLYNSLMFAQRVFLYRFTYSS</sequence>
<protein>
    <submittedName>
        <fullName evidence="1">Uncharacterized protein</fullName>
    </submittedName>
</protein>
<evidence type="ECO:0000313" key="1">
    <source>
        <dbReference type="EMBL" id="OAY58791.1"/>
    </source>
</evidence>
<dbReference type="EMBL" id="CM004388">
    <property type="protein sequence ID" value="OAY58791.1"/>
    <property type="molecule type" value="Genomic_DNA"/>
</dbReference>
<reference evidence="1" key="1">
    <citation type="submission" date="2016-02" db="EMBL/GenBank/DDBJ databases">
        <title>WGS assembly of Manihot esculenta.</title>
        <authorList>
            <person name="Bredeson J.V."/>
            <person name="Prochnik S.E."/>
            <person name="Lyons J.B."/>
            <person name="Schmutz J."/>
            <person name="Grimwood J."/>
            <person name="Vrebalov J."/>
            <person name="Bart R.S."/>
            <person name="Amuge T."/>
            <person name="Ferguson M.E."/>
            <person name="Green R."/>
            <person name="Putnam N."/>
            <person name="Stites J."/>
            <person name="Rounsley S."/>
            <person name="Rokhsar D.S."/>
        </authorList>
    </citation>
    <scope>NUCLEOTIDE SEQUENCE [LARGE SCALE GENOMIC DNA]</scope>
    <source>
        <tissue evidence="1">Leaf</tissue>
    </source>
</reference>
<gene>
    <name evidence="1" type="ORF">MANES_02G207400</name>
</gene>
<dbReference type="AlphaFoldDB" id="A0A2C9WID3"/>
<name>A0A2C9WID3_MANES</name>
<accession>A0A2C9WID3</accession>
<organism evidence="1">
    <name type="scientific">Manihot esculenta</name>
    <name type="common">Cassava</name>
    <name type="synonym">Jatropha manihot</name>
    <dbReference type="NCBI Taxonomy" id="3983"/>
    <lineage>
        <taxon>Eukaryota</taxon>
        <taxon>Viridiplantae</taxon>
        <taxon>Streptophyta</taxon>
        <taxon>Embryophyta</taxon>
        <taxon>Tracheophyta</taxon>
        <taxon>Spermatophyta</taxon>
        <taxon>Magnoliopsida</taxon>
        <taxon>eudicotyledons</taxon>
        <taxon>Gunneridae</taxon>
        <taxon>Pentapetalae</taxon>
        <taxon>rosids</taxon>
        <taxon>fabids</taxon>
        <taxon>Malpighiales</taxon>
        <taxon>Euphorbiaceae</taxon>
        <taxon>Crotonoideae</taxon>
        <taxon>Manihoteae</taxon>
        <taxon>Manihot</taxon>
    </lineage>
</organism>